<accession>A0AAV5MS54</accession>
<evidence type="ECO:0000256" key="4">
    <source>
        <dbReference type="ARBA" id="ARBA00022840"/>
    </source>
</evidence>
<keyword evidence="3" id="KW-0611">Plant defense</keyword>
<keyword evidence="8" id="KW-1185">Reference proteome</keyword>
<dbReference type="PRINTS" id="PR00364">
    <property type="entry name" value="DISEASERSIST"/>
</dbReference>
<proteinExistence type="predicted"/>
<dbReference type="InterPro" id="IPR041118">
    <property type="entry name" value="Rx_N"/>
</dbReference>
<reference evidence="7 8" key="1">
    <citation type="journal article" date="2021" name="Commun. Biol.">
        <title>The genome of Shorea leprosula (Dipterocarpaceae) highlights the ecological relevance of drought in aseasonal tropical rainforests.</title>
        <authorList>
            <person name="Ng K.K.S."/>
            <person name="Kobayashi M.J."/>
            <person name="Fawcett J.A."/>
            <person name="Hatakeyama M."/>
            <person name="Paape T."/>
            <person name="Ng C.H."/>
            <person name="Ang C.C."/>
            <person name="Tnah L.H."/>
            <person name="Lee C.T."/>
            <person name="Nishiyama T."/>
            <person name="Sese J."/>
            <person name="O'Brien M.J."/>
            <person name="Copetti D."/>
            <person name="Mohd Noor M.I."/>
            <person name="Ong R.C."/>
            <person name="Putra M."/>
            <person name="Sireger I.Z."/>
            <person name="Indrioko S."/>
            <person name="Kosugi Y."/>
            <person name="Izuno A."/>
            <person name="Isagi Y."/>
            <person name="Lee S.L."/>
            <person name="Shimizu K.K."/>
        </authorList>
    </citation>
    <scope>NUCLEOTIDE SEQUENCE [LARGE SCALE GENOMIC DNA]</scope>
    <source>
        <strain evidence="7">214</strain>
    </source>
</reference>
<dbReference type="Pfam" id="PF00931">
    <property type="entry name" value="NB-ARC"/>
    <property type="match status" value="1"/>
</dbReference>
<dbReference type="SUPFAM" id="SSF52540">
    <property type="entry name" value="P-loop containing nucleoside triphosphate hydrolases"/>
    <property type="match status" value="1"/>
</dbReference>
<evidence type="ECO:0000259" key="5">
    <source>
        <dbReference type="Pfam" id="PF00931"/>
    </source>
</evidence>
<dbReference type="GO" id="GO:0005524">
    <property type="term" value="F:ATP binding"/>
    <property type="evidence" value="ECO:0007669"/>
    <property type="project" value="UniProtKB-KW"/>
</dbReference>
<dbReference type="Pfam" id="PF18052">
    <property type="entry name" value="Rx_N"/>
    <property type="match status" value="1"/>
</dbReference>
<keyword evidence="4" id="KW-0067">ATP-binding</keyword>
<evidence type="ECO:0000256" key="3">
    <source>
        <dbReference type="ARBA" id="ARBA00022821"/>
    </source>
</evidence>
<evidence type="ECO:0000313" key="8">
    <source>
        <dbReference type="Proteomes" id="UP001054252"/>
    </source>
</evidence>
<dbReference type="EMBL" id="BPVZ01000510">
    <property type="protein sequence ID" value="GKV51551.1"/>
    <property type="molecule type" value="Genomic_DNA"/>
</dbReference>
<name>A0AAV5MS54_9ROSI</name>
<protein>
    <submittedName>
        <fullName evidence="7">Uncharacterized protein</fullName>
    </submittedName>
</protein>
<sequence length="433" mass="49500">MAADAVLGAVLKLTLSKVISAANEQLNLVVGFHQELRRFHVTLGMTWGVLDDAEQKQVTGRPDLKHWLEELWSISEEADDLMDEIAYENLRREVVSQKMLKQVSYFFTPLNPLAFRLKMGIKIKNLNAALVDLNDRATRLGLQHRLANRNPEPRGIQQTVSLLGEPSRVIGRDGDVQKIVELLIHDSSNQQPLCVVSIVGIAGLGKTTLAKLVRNNYQIQRHFWNIMWICVSENFDVKRILVQMLESLTKAGCENITSQDVVVQKIKENLGEKKYLLVLDDVWNEDRLKWEDLRQCLLGISETIGSNTTGKRGISDNTIFDSHIAVENVYIIDRMIDEDVKLTMIMEISCLINSIHIRQPFCRIYKYIRQPLAVEYVHLWERHRFFLYIRQLLAVEYNPSYPRASPFFPISGFPLRPVDLVSSPAKLAVAVLS</sequence>
<keyword evidence="1" id="KW-0677">Repeat</keyword>
<gene>
    <name evidence="7" type="ORF">SLEP1_g58194</name>
</gene>
<dbReference type="Gene3D" id="1.20.5.4130">
    <property type="match status" value="1"/>
</dbReference>
<dbReference type="GO" id="GO:0006952">
    <property type="term" value="P:defense response"/>
    <property type="evidence" value="ECO:0007669"/>
    <property type="project" value="UniProtKB-KW"/>
</dbReference>
<evidence type="ECO:0000256" key="1">
    <source>
        <dbReference type="ARBA" id="ARBA00022737"/>
    </source>
</evidence>
<dbReference type="Gene3D" id="3.40.50.300">
    <property type="entry name" value="P-loop containing nucleotide triphosphate hydrolases"/>
    <property type="match status" value="1"/>
</dbReference>
<dbReference type="PANTHER" id="PTHR36766:SF70">
    <property type="entry name" value="DISEASE RESISTANCE PROTEIN RGA4"/>
    <property type="match status" value="1"/>
</dbReference>
<evidence type="ECO:0000313" key="7">
    <source>
        <dbReference type="EMBL" id="GKV51551.1"/>
    </source>
</evidence>
<dbReference type="AlphaFoldDB" id="A0AAV5MS54"/>
<feature type="domain" description="Disease resistance N-terminal" evidence="6">
    <location>
        <begin position="10"/>
        <end position="98"/>
    </location>
</feature>
<feature type="domain" description="NB-ARC" evidence="5">
    <location>
        <begin position="174"/>
        <end position="298"/>
    </location>
</feature>
<dbReference type="PANTHER" id="PTHR36766">
    <property type="entry name" value="PLANT BROAD-SPECTRUM MILDEW RESISTANCE PROTEIN RPW8"/>
    <property type="match status" value="1"/>
</dbReference>
<dbReference type="GO" id="GO:0043531">
    <property type="term" value="F:ADP binding"/>
    <property type="evidence" value="ECO:0007669"/>
    <property type="project" value="InterPro"/>
</dbReference>
<evidence type="ECO:0000256" key="2">
    <source>
        <dbReference type="ARBA" id="ARBA00022741"/>
    </source>
</evidence>
<keyword evidence="2" id="KW-0547">Nucleotide-binding</keyword>
<evidence type="ECO:0000259" key="6">
    <source>
        <dbReference type="Pfam" id="PF18052"/>
    </source>
</evidence>
<comment type="caution">
    <text evidence="7">The sequence shown here is derived from an EMBL/GenBank/DDBJ whole genome shotgun (WGS) entry which is preliminary data.</text>
</comment>
<organism evidence="7 8">
    <name type="scientific">Rubroshorea leprosula</name>
    <dbReference type="NCBI Taxonomy" id="152421"/>
    <lineage>
        <taxon>Eukaryota</taxon>
        <taxon>Viridiplantae</taxon>
        <taxon>Streptophyta</taxon>
        <taxon>Embryophyta</taxon>
        <taxon>Tracheophyta</taxon>
        <taxon>Spermatophyta</taxon>
        <taxon>Magnoliopsida</taxon>
        <taxon>eudicotyledons</taxon>
        <taxon>Gunneridae</taxon>
        <taxon>Pentapetalae</taxon>
        <taxon>rosids</taxon>
        <taxon>malvids</taxon>
        <taxon>Malvales</taxon>
        <taxon>Dipterocarpaceae</taxon>
        <taxon>Rubroshorea</taxon>
    </lineage>
</organism>
<dbReference type="InterPro" id="IPR027417">
    <property type="entry name" value="P-loop_NTPase"/>
</dbReference>
<dbReference type="Proteomes" id="UP001054252">
    <property type="component" value="Unassembled WGS sequence"/>
</dbReference>
<dbReference type="InterPro" id="IPR002182">
    <property type="entry name" value="NB-ARC"/>
</dbReference>